<proteinExistence type="predicted"/>
<feature type="transmembrane region" description="Helical" evidence="1">
    <location>
        <begin position="17"/>
        <end position="38"/>
    </location>
</feature>
<keyword evidence="1" id="KW-0472">Membrane</keyword>
<dbReference type="AlphaFoldDB" id="A8MAK5"/>
<feature type="transmembrane region" description="Helical" evidence="1">
    <location>
        <begin position="107"/>
        <end position="125"/>
    </location>
</feature>
<feature type="transmembrane region" description="Helical" evidence="1">
    <location>
        <begin position="44"/>
        <end position="72"/>
    </location>
</feature>
<evidence type="ECO:0000313" key="2">
    <source>
        <dbReference type="EMBL" id="ABW02582.1"/>
    </source>
</evidence>
<keyword evidence="1" id="KW-0812">Transmembrane</keyword>
<dbReference type="EMBL" id="CP000852">
    <property type="protein sequence ID" value="ABW02582.1"/>
    <property type="molecule type" value="Genomic_DNA"/>
</dbReference>
<sequence length="127" mass="13422">MGTEREGLMQSKTPRGAYILSLAGSVIILVSAIIEFVFSAVFTFIPFIGLLGIPMVILSIIGIIIAVVALVLSTRLGGLTNEGMVHTVGAVLLIISIISFFTNLMGGFVLGFLLLLIGSIMALTWKP</sequence>
<dbReference type="STRING" id="397948.Cmaq_1759"/>
<evidence type="ECO:0000256" key="1">
    <source>
        <dbReference type="SAM" id="Phobius"/>
    </source>
</evidence>
<organism evidence="2 3">
    <name type="scientific">Caldivirga maquilingensis (strain ATCC 700844 / DSM 13496 / JCM 10307 / IC-167)</name>
    <dbReference type="NCBI Taxonomy" id="397948"/>
    <lineage>
        <taxon>Archaea</taxon>
        <taxon>Thermoproteota</taxon>
        <taxon>Thermoprotei</taxon>
        <taxon>Thermoproteales</taxon>
        <taxon>Thermoproteaceae</taxon>
        <taxon>Caldivirga</taxon>
    </lineage>
</organism>
<evidence type="ECO:0008006" key="4">
    <source>
        <dbReference type="Google" id="ProtNLM"/>
    </source>
</evidence>
<dbReference type="KEGG" id="cma:Cmaq_1759"/>
<dbReference type="Proteomes" id="UP000001137">
    <property type="component" value="Chromosome"/>
</dbReference>
<name>A8MAK5_CALMQ</name>
<keyword evidence="3" id="KW-1185">Reference proteome</keyword>
<reference evidence="2 3" key="1">
    <citation type="submission" date="2007-10" db="EMBL/GenBank/DDBJ databases">
        <title>Complete sequence of Caldivirga maquilingensis IC-167.</title>
        <authorList>
            <consortium name="US DOE Joint Genome Institute"/>
            <person name="Copeland A."/>
            <person name="Lucas S."/>
            <person name="Lapidus A."/>
            <person name="Barry K."/>
            <person name="Glavina del Rio T."/>
            <person name="Dalin E."/>
            <person name="Tice H."/>
            <person name="Pitluck S."/>
            <person name="Saunders E."/>
            <person name="Brettin T."/>
            <person name="Bruce D."/>
            <person name="Detter J.C."/>
            <person name="Han C."/>
            <person name="Schmutz J."/>
            <person name="Larimer F."/>
            <person name="Land M."/>
            <person name="Hauser L."/>
            <person name="Kyrpides N."/>
            <person name="Ivanova N."/>
            <person name="Biddle J.F."/>
            <person name="Zhang Z."/>
            <person name="Fitz-Gibbon S.T."/>
            <person name="Lowe T.M."/>
            <person name="Saltikov C."/>
            <person name="House C.H."/>
            <person name="Richardson P."/>
        </authorList>
    </citation>
    <scope>NUCLEOTIDE SEQUENCE [LARGE SCALE GENOMIC DNA]</scope>
    <source>
        <strain evidence="3">ATCC 700844 / DSM 13496 / JCM 10307 / IC-167</strain>
    </source>
</reference>
<dbReference type="HOGENOM" id="CLU_1965436_0_0_2"/>
<protein>
    <recommendedName>
        <fullName evidence="4">Major facilitator superfamily (MFS) profile domain-containing protein</fullName>
    </recommendedName>
</protein>
<evidence type="ECO:0000313" key="3">
    <source>
        <dbReference type="Proteomes" id="UP000001137"/>
    </source>
</evidence>
<accession>A8MAK5</accession>
<dbReference type="eggNOG" id="arCOG11036">
    <property type="taxonomic scope" value="Archaea"/>
</dbReference>
<feature type="transmembrane region" description="Helical" evidence="1">
    <location>
        <begin position="84"/>
        <end position="101"/>
    </location>
</feature>
<gene>
    <name evidence="2" type="ordered locus">Cmaq_1759</name>
</gene>
<keyword evidence="1" id="KW-1133">Transmembrane helix</keyword>